<dbReference type="GO" id="GO:0016274">
    <property type="term" value="F:protein-arginine N-methyltransferase activity"/>
    <property type="evidence" value="ECO:0007669"/>
    <property type="project" value="InterPro"/>
</dbReference>
<gene>
    <name evidence="1" type="ORF">CF165_13375</name>
</gene>
<keyword evidence="2" id="KW-1185">Reference proteome</keyword>
<name>A0A229TBJ9_9PSEU</name>
<protein>
    <recommendedName>
        <fullName evidence="3">SAM-dependent methyltransferase</fullName>
    </recommendedName>
</protein>
<proteinExistence type="predicted"/>
<dbReference type="Proteomes" id="UP000215199">
    <property type="component" value="Unassembled WGS sequence"/>
</dbReference>
<dbReference type="SUPFAM" id="SSF53335">
    <property type="entry name" value="S-adenosyl-L-methionine-dependent methyltransferases"/>
    <property type="match status" value="1"/>
</dbReference>
<organism evidence="1 2">
    <name type="scientific">Amycolatopsis vastitatis</name>
    <dbReference type="NCBI Taxonomy" id="1905142"/>
    <lineage>
        <taxon>Bacteria</taxon>
        <taxon>Bacillati</taxon>
        <taxon>Actinomycetota</taxon>
        <taxon>Actinomycetes</taxon>
        <taxon>Pseudonocardiales</taxon>
        <taxon>Pseudonocardiaceae</taxon>
        <taxon>Amycolatopsis</taxon>
    </lineage>
</organism>
<dbReference type="InterPro" id="IPR029063">
    <property type="entry name" value="SAM-dependent_MTases_sf"/>
</dbReference>
<dbReference type="GO" id="GO:0042054">
    <property type="term" value="F:histone methyltransferase activity"/>
    <property type="evidence" value="ECO:0007669"/>
    <property type="project" value="TreeGrafter"/>
</dbReference>
<reference evidence="2" key="1">
    <citation type="submission" date="2017-07" db="EMBL/GenBank/DDBJ databases">
        <title>Comparative genome mining reveals phylogenetic distribution patterns of secondary metabolites in Amycolatopsis.</title>
        <authorList>
            <person name="Adamek M."/>
            <person name="Alanjary M."/>
            <person name="Sales-Ortells H."/>
            <person name="Goodfellow M."/>
            <person name="Bull A.T."/>
            <person name="Kalinowski J."/>
            <person name="Ziemert N."/>
        </authorList>
    </citation>
    <scope>NUCLEOTIDE SEQUENCE [LARGE SCALE GENOMIC DNA]</scope>
    <source>
        <strain evidence="2">H5</strain>
    </source>
</reference>
<dbReference type="Gene3D" id="3.40.50.150">
    <property type="entry name" value="Vaccinia Virus protein VP39"/>
    <property type="match status" value="1"/>
</dbReference>
<evidence type="ECO:0000313" key="1">
    <source>
        <dbReference type="EMBL" id="OXM68493.1"/>
    </source>
</evidence>
<dbReference type="AlphaFoldDB" id="A0A229TBJ9"/>
<accession>A0A229TBJ9</accession>
<dbReference type="CDD" id="cd02440">
    <property type="entry name" value="AdoMet_MTases"/>
    <property type="match status" value="1"/>
</dbReference>
<evidence type="ECO:0000313" key="2">
    <source>
        <dbReference type="Proteomes" id="UP000215199"/>
    </source>
</evidence>
<dbReference type="EMBL" id="NMUL01000010">
    <property type="protein sequence ID" value="OXM68493.1"/>
    <property type="molecule type" value="Genomic_DNA"/>
</dbReference>
<dbReference type="InterPro" id="IPR025799">
    <property type="entry name" value="Arg_MeTrfase"/>
</dbReference>
<dbReference type="PANTHER" id="PTHR11006:SF4">
    <property type="entry name" value="PROTEIN ARGININE N-METHYLTRANSFERASE 7"/>
    <property type="match status" value="1"/>
</dbReference>
<dbReference type="PANTHER" id="PTHR11006">
    <property type="entry name" value="PROTEIN ARGININE N-METHYLTRANSFERASE"/>
    <property type="match status" value="1"/>
</dbReference>
<sequence length="288" mass="31628">MLPFEVQHHATMVGDRSRLEAYQAALRAVVRDGDRVVDAGTGTGVLISYAAALTRGAVYGIEYFPAAAALADRMVRAAGMSNALILNENVFHASVDAPDVVVTETIGALGPEENIVELTHNFLQRHPSVRRLIPSKLSIYAVPVRSDVVETVTERFLRSFSAASHDRFSYDAIMDDLRYHVGRHLFTTDLSQAAVLGEETLLVAYDLGRTENSAFDATVRVPPGGANAVHLFFRCQLADDVLLESRLSAPPNHWRHSFVAIPPGFDTLHVHYRRARFVFTWSDSGNGG</sequence>
<evidence type="ECO:0008006" key="3">
    <source>
        <dbReference type="Google" id="ProtNLM"/>
    </source>
</evidence>
<comment type="caution">
    <text evidence="1">The sequence shown here is derived from an EMBL/GenBank/DDBJ whole genome shotgun (WGS) entry which is preliminary data.</text>
</comment>